<evidence type="ECO:0000313" key="2">
    <source>
        <dbReference type="EMBL" id="RJF89375.1"/>
    </source>
</evidence>
<dbReference type="AlphaFoldDB" id="A0A418WHA3"/>
<dbReference type="PANTHER" id="PTHR47199:SF2">
    <property type="entry name" value="PHOTOSYSTEM II STABILITY_ASSEMBLY FACTOR HCF136, CHLOROPLASTIC"/>
    <property type="match status" value="1"/>
</dbReference>
<evidence type="ECO:0000313" key="3">
    <source>
        <dbReference type="Proteomes" id="UP000284605"/>
    </source>
</evidence>
<dbReference type="SUPFAM" id="SSF110296">
    <property type="entry name" value="Oligoxyloglucan reducing end-specific cellobiohydrolase"/>
    <property type="match status" value="1"/>
</dbReference>
<dbReference type="InterPro" id="IPR015943">
    <property type="entry name" value="WD40/YVTN_repeat-like_dom_sf"/>
</dbReference>
<evidence type="ECO:0000256" key="1">
    <source>
        <dbReference type="SAM" id="SignalP"/>
    </source>
</evidence>
<accession>A0A418WHA3</accession>
<proteinExistence type="predicted"/>
<keyword evidence="3" id="KW-1185">Reference proteome</keyword>
<gene>
    <name evidence="2" type="ORF">D3874_22345</name>
</gene>
<organism evidence="2 3">
    <name type="scientific">Oleomonas cavernae</name>
    <dbReference type="NCBI Taxonomy" id="2320859"/>
    <lineage>
        <taxon>Bacteria</taxon>
        <taxon>Pseudomonadati</taxon>
        <taxon>Pseudomonadota</taxon>
        <taxon>Alphaproteobacteria</taxon>
        <taxon>Acetobacterales</taxon>
        <taxon>Acetobacteraceae</taxon>
        <taxon>Oleomonas</taxon>
    </lineage>
</organism>
<keyword evidence="1" id="KW-0732">Signal</keyword>
<dbReference type="PANTHER" id="PTHR47199">
    <property type="entry name" value="PHOTOSYSTEM II STABILITY/ASSEMBLY FACTOR HCF136, CHLOROPLASTIC"/>
    <property type="match status" value="1"/>
</dbReference>
<evidence type="ECO:0008006" key="4">
    <source>
        <dbReference type="Google" id="ProtNLM"/>
    </source>
</evidence>
<protein>
    <recommendedName>
        <fullName evidence="4">Photosystem II stability/assembly factor-like protein</fullName>
    </recommendedName>
</protein>
<comment type="caution">
    <text evidence="2">The sequence shown here is derived from an EMBL/GenBank/DDBJ whole genome shotgun (WGS) entry which is preliminary data.</text>
</comment>
<reference evidence="2 3" key="1">
    <citation type="submission" date="2018-09" db="EMBL/GenBank/DDBJ databases">
        <authorList>
            <person name="Zhu H."/>
        </authorList>
    </citation>
    <scope>NUCLEOTIDE SEQUENCE [LARGE SCALE GENOMIC DNA]</scope>
    <source>
        <strain evidence="2 3">K1W22B-8</strain>
    </source>
</reference>
<name>A0A418WHA3_9PROT</name>
<feature type="chain" id="PRO_5019315869" description="Photosystem II stability/assembly factor-like protein" evidence="1">
    <location>
        <begin position="23"/>
        <end position="319"/>
    </location>
</feature>
<dbReference type="EMBL" id="QYUK01000011">
    <property type="protein sequence ID" value="RJF89375.1"/>
    <property type="molecule type" value="Genomic_DNA"/>
</dbReference>
<sequence length="319" mass="32288">MRNSIRAAVAALLIGLAPAAHAAGGVGFDVVHQGTLHEGLFCMAADGNKLLAVGAPNLIFSSGDGGVTWAAEAGAVVDAVPLGCILKNNIALVVGQRGLMLRRAGTTWTRLPSVTDARLFAVDVNAAGLAVAVGAFGTILVSSDAGQTWAPIEYDWSSTNTEGFQPHVYGVSVAADGAITIAGEFEAILRSTDRGKSWTLVHTGKASLFDIQIDGNGIGYAVGQDGRVLRSTDGGLTWAIVPSGSKANYMGVGRTAGGQVLITGVRSMAIGSDSAASFTTITPGDAATGWYQAIVAAGPNGWLIGGNSGRVVKLVPGGN</sequence>
<dbReference type="OrthoDB" id="9764804at2"/>
<dbReference type="RefSeq" id="WP_119781119.1">
    <property type="nucleotide sequence ID" value="NZ_QYUK01000011.1"/>
</dbReference>
<dbReference type="Gene3D" id="2.130.10.10">
    <property type="entry name" value="YVTN repeat-like/Quinoprotein amine dehydrogenase"/>
    <property type="match status" value="2"/>
</dbReference>
<feature type="signal peptide" evidence="1">
    <location>
        <begin position="1"/>
        <end position="22"/>
    </location>
</feature>
<dbReference type="Proteomes" id="UP000284605">
    <property type="component" value="Unassembled WGS sequence"/>
</dbReference>